<evidence type="ECO:0000313" key="3">
    <source>
        <dbReference type="Proteomes" id="UP000323324"/>
    </source>
</evidence>
<sequence length="93" mass="10782">MTDSILLQNVTPERLSELIKDGVKSQLEDFKKEINTHNPDELLTRAETCKFLQIDSSTLWAWTNKGKVKAYGIANRRYYKKAELIESLKPLKK</sequence>
<dbReference type="SUPFAM" id="SSF46955">
    <property type="entry name" value="Putative DNA-binding domain"/>
    <property type="match status" value="1"/>
</dbReference>
<name>A0A8H2LH56_9FLAO</name>
<organism evidence="2 3">
    <name type="scientific">Bizionia saleffrena</name>
    <dbReference type="NCBI Taxonomy" id="291189"/>
    <lineage>
        <taxon>Bacteria</taxon>
        <taxon>Pseudomonadati</taxon>
        <taxon>Bacteroidota</taxon>
        <taxon>Flavobacteriia</taxon>
        <taxon>Flavobacteriales</taxon>
        <taxon>Flavobacteriaceae</taxon>
        <taxon>Bizionia</taxon>
    </lineage>
</organism>
<dbReference type="Pfam" id="PF12728">
    <property type="entry name" value="HTH_17"/>
    <property type="match status" value="1"/>
</dbReference>
<evidence type="ECO:0000313" key="2">
    <source>
        <dbReference type="EMBL" id="TYB74501.1"/>
    </source>
</evidence>
<evidence type="ECO:0000259" key="1">
    <source>
        <dbReference type="Pfam" id="PF12728"/>
    </source>
</evidence>
<feature type="domain" description="Helix-turn-helix" evidence="1">
    <location>
        <begin position="42"/>
        <end position="87"/>
    </location>
</feature>
<dbReference type="InterPro" id="IPR041657">
    <property type="entry name" value="HTH_17"/>
</dbReference>
<dbReference type="AlphaFoldDB" id="A0A8H2LH56"/>
<proteinExistence type="predicted"/>
<reference evidence="2 3" key="1">
    <citation type="submission" date="2019-08" db="EMBL/GenBank/DDBJ databases">
        <title>Genomes of Antarctic Bizionia species.</title>
        <authorList>
            <person name="Bowman J.P."/>
        </authorList>
    </citation>
    <scope>NUCLEOTIDE SEQUENCE [LARGE SCALE GENOMIC DNA]</scope>
    <source>
        <strain evidence="2 3">HFD</strain>
    </source>
</reference>
<dbReference type="RefSeq" id="WP_148369697.1">
    <property type="nucleotide sequence ID" value="NZ_VSKM01000006.1"/>
</dbReference>
<dbReference type="Proteomes" id="UP000323324">
    <property type="component" value="Unassembled WGS sequence"/>
</dbReference>
<dbReference type="EMBL" id="VSKM01000006">
    <property type="protein sequence ID" value="TYB74501.1"/>
    <property type="molecule type" value="Genomic_DNA"/>
</dbReference>
<accession>A0A8H2LH56</accession>
<dbReference type="InterPro" id="IPR009061">
    <property type="entry name" value="DNA-bd_dom_put_sf"/>
</dbReference>
<keyword evidence="3" id="KW-1185">Reference proteome</keyword>
<protein>
    <submittedName>
        <fullName evidence="2">Helix-turn-helix domain-containing protein</fullName>
    </submittedName>
</protein>
<comment type="caution">
    <text evidence="2">The sequence shown here is derived from an EMBL/GenBank/DDBJ whole genome shotgun (WGS) entry which is preliminary data.</text>
</comment>
<gene>
    <name evidence="2" type="ORF">ES676_07470</name>
</gene>